<dbReference type="Proteomes" id="UP000001070">
    <property type="component" value="Unassembled WGS sequence"/>
</dbReference>
<name>B4JE86_DROGR</name>
<evidence type="ECO:0000313" key="3">
    <source>
        <dbReference type="Proteomes" id="UP000001070"/>
    </source>
</evidence>
<feature type="region of interest" description="Disordered" evidence="1">
    <location>
        <begin position="88"/>
        <end position="132"/>
    </location>
</feature>
<dbReference type="OrthoDB" id="7865079at2759"/>
<accession>B4JE86</accession>
<feature type="compositionally biased region" description="Basic and acidic residues" evidence="1">
    <location>
        <begin position="113"/>
        <end position="125"/>
    </location>
</feature>
<dbReference type="EMBL" id="CH916368">
    <property type="protein sequence ID" value="EDW03606.1"/>
    <property type="molecule type" value="Genomic_DNA"/>
</dbReference>
<evidence type="ECO:0000256" key="1">
    <source>
        <dbReference type="SAM" id="MobiDB-lite"/>
    </source>
</evidence>
<evidence type="ECO:0000313" key="2">
    <source>
        <dbReference type="EMBL" id="EDW03606.1"/>
    </source>
</evidence>
<dbReference type="STRING" id="7222.B4JE86"/>
<gene>
    <name evidence="2" type="primary">Dgri\GH10416</name>
    <name evidence="2" type="ORF">Dgri_GH10416</name>
</gene>
<feature type="compositionally biased region" description="Low complexity" evidence="1">
    <location>
        <begin position="159"/>
        <end position="181"/>
    </location>
</feature>
<dbReference type="KEGG" id="dgr:6561837"/>
<dbReference type="AlphaFoldDB" id="B4JE86"/>
<dbReference type="InParanoid" id="B4JE86"/>
<dbReference type="eggNOG" id="ENOG502T815">
    <property type="taxonomic scope" value="Eukaryota"/>
</dbReference>
<keyword evidence="3" id="KW-1185">Reference proteome</keyword>
<proteinExistence type="predicted"/>
<sequence length="228" mass="25429">MEKDLEFLINSLSLSDSPLWSSYSKDQLIDMRESFVTLQQLLRHYPKDLEQGPKYPVRVKAGGNTVYQPNVIELSRTKVPQMNLKLHTEPKSSMTSLSSDSSSNMVSSSHSLTNDEKQEVARQADDETSSTDNFLALVPYQEQDSSQELVRYENDDSDTLCASSSSDSLHGLGSDSGARSIGSSSVGEISFSIELPMEYVWHNIDYKAESTDSEMTIKADGFKYILNN</sequence>
<dbReference type="PhylomeDB" id="B4JE86"/>
<organism evidence="3">
    <name type="scientific">Drosophila grimshawi</name>
    <name type="common">Hawaiian fruit fly</name>
    <name type="synonym">Idiomyia grimshawi</name>
    <dbReference type="NCBI Taxonomy" id="7222"/>
    <lineage>
        <taxon>Eukaryota</taxon>
        <taxon>Metazoa</taxon>
        <taxon>Ecdysozoa</taxon>
        <taxon>Arthropoda</taxon>
        <taxon>Hexapoda</taxon>
        <taxon>Insecta</taxon>
        <taxon>Pterygota</taxon>
        <taxon>Neoptera</taxon>
        <taxon>Endopterygota</taxon>
        <taxon>Diptera</taxon>
        <taxon>Brachycera</taxon>
        <taxon>Muscomorpha</taxon>
        <taxon>Ephydroidea</taxon>
        <taxon>Drosophilidae</taxon>
        <taxon>Drosophila</taxon>
        <taxon>Hawaiian Drosophila</taxon>
    </lineage>
</organism>
<protein>
    <submittedName>
        <fullName evidence="2">GH10416</fullName>
    </submittedName>
</protein>
<dbReference type="HOGENOM" id="CLU_085495_0_0_1"/>
<dbReference type="OMA" id="IPVHLVW"/>
<reference evidence="2 3" key="1">
    <citation type="journal article" date="2007" name="Nature">
        <title>Evolution of genes and genomes on the Drosophila phylogeny.</title>
        <authorList>
            <consortium name="Drosophila 12 Genomes Consortium"/>
            <person name="Clark A.G."/>
            <person name="Eisen M.B."/>
            <person name="Smith D.R."/>
            <person name="Bergman C.M."/>
            <person name="Oliver B."/>
            <person name="Markow T.A."/>
            <person name="Kaufman T.C."/>
            <person name="Kellis M."/>
            <person name="Gelbart W."/>
            <person name="Iyer V.N."/>
            <person name="Pollard D.A."/>
            <person name="Sackton T.B."/>
            <person name="Larracuente A.M."/>
            <person name="Singh N.D."/>
            <person name="Abad J.P."/>
            <person name="Abt D.N."/>
            <person name="Adryan B."/>
            <person name="Aguade M."/>
            <person name="Akashi H."/>
            <person name="Anderson W.W."/>
            <person name="Aquadro C.F."/>
            <person name="Ardell D.H."/>
            <person name="Arguello R."/>
            <person name="Artieri C.G."/>
            <person name="Barbash D.A."/>
            <person name="Barker D."/>
            <person name="Barsanti P."/>
            <person name="Batterham P."/>
            <person name="Batzoglou S."/>
            <person name="Begun D."/>
            <person name="Bhutkar A."/>
            <person name="Blanco E."/>
            <person name="Bosak S.A."/>
            <person name="Bradley R.K."/>
            <person name="Brand A.D."/>
            <person name="Brent M.R."/>
            <person name="Brooks A.N."/>
            <person name="Brown R.H."/>
            <person name="Butlin R.K."/>
            <person name="Caggese C."/>
            <person name="Calvi B.R."/>
            <person name="Bernardo de Carvalho A."/>
            <person name="Caspi A."/>
            <person name="Castrezana S."/>
            <person name="Celniker S.E."/>
            <person name="Chang J.L."/>
            <person name="Chapple C."/>
            <person name="Chatterji S."/>
            <person name="Chinwalla A."/>
            <person name="Civetta A."/>
            <person name="Clifton S.W."/>
            <person name="Comeron J.M."/>
            <person name="Costello J.C."/>
            <person name="Coyne J.A."/>
            <person name="Daub J."/>
            <person name="David R.G."/>
            <person name="Delcher A.L."/>
            <person name="Delehaunty K."/>
            <person name="Do C.B."/>
            <person name="Ebling H."/>
            <person name="Edwards K."/>
            <person name="Eickbush T."/>
            <person name="Evans J.D."/>
            <person name="Filipski A."/>
            <person name="Findeiss S."/>
            <person name="Freyhult E."/>
            <person name="Fulton L."/>
            <person name="Fulton R."/>
            <person name="Garcia A.C."/>
            <person name="Gardiner A."/>
            <person name="Garfield D.A."/>
            <person name="Garvin B.E."/>
            <person name="Gibson G."/>
            <person name="Gilbert D."/>
            <person name="Gnerre S."/>
            <person name="Godfrey J."/>
            <person name="Good R."/>
            <person name="Gotea V."/>
            <person name="Gravely B."/>
            <person name="Greenberg A.J."/>
            <person name="Griffiths-Jones S."/>
            <person name="Gross S."/>
            <person name="Guigo R."/>
            <person name="Gustafson E.A."/>
            <person name="Haerty W."/>
            <person name="Hahn M.W."/>
            <person name="Halligan D.L."/>
            <person name="Halpern A.L."/>
            <person name="Halter G.M."/>
            <person name="Han M.V."/>
            <person name="Heger A."/>
            <person name="Hillier L."/>
            <person name="Hinrichs A.S."/>
            <person name="Holmes I."/>
            <person name="Hoskins R.A."/>
            <person name="Hubisz M.J."/>
            <person name="Hultmark D."/>
            <person name="Huntley M.A."/>
            <person name="Jaffe D.B."/>
            <person name="Jagadeeshan S."/>
            <person name="Jeck W.R."/>
            <person name="Johnson J."/>
            <person name="Jones C.D."/>
            <person name="Jordan W.C."/>
            <person name="Karpen G.H."/>
            <person name="Kataoka E."/>
            <person name="Keightley P.D."/>
            <person name="Kheradpour P."/>
            <person name="Kirkness E.F."/>
            <person name="Koerich L.B."/>
            <person name="Kristiansen K."/>
            <person name="Kudrna D."/>
            <person name="Kulathinal R.J."/>
            <person name="Kumar S."/>
            <person name="Kwok R."/>
            <person name="Lander E."/>
            <person name="Langley C.H."/>
            <person name="Lapoint R."/>
            <person name="Lazzaro B.P."/>
            <person name="Lee S.J."/>
            <person name="Levesque L."/>
            <person name="Li R."/>
            <person name="Lin C.F."/>
            <person name="Lin M.F."/>
            <person name="Lindblad-Toh K."/>
            <person name="Llopart A."/>
            <person name="Long M."/>
            <person name="Low L."/>
            <person name="Lozovsky E."/>
            <person name="Lu J."/>
            <person name="Luo M."/>
            <person name="Machado C.A."/>
            <person name="Makalowski W."/>
            <person name="Marzo M."/>
            <person name="Matsuda M."/>
            <person name="Matzkin L."/>
            <person name="McAllister B."/>
            <person name="McBride C.S."/>
            <person name="McKernan B."/>
            <person name="McKernan K."/>
            <person name="Mendez-Lago M."/>
            <person name="Minx P."/>
            <person name="Mollenhauer M.U."/>
            <person name="Montooth K."/>
            <person name="Mount S.M."/>
            <person name="Mu X."/>
            <person name="Myers E."/>
            <person name="Negre B."/>
            <person name="Newfeld S."/>
            <person name="Nielsen R."/>
            <person name="Noor M.A."/>
            <person name="O'Grady P."/>
            <person name="Pachter L."/>
            <person name="Papaceit M."/>
            <person name="Parisi M.J."/>
            <person name="Parisi M."/>
            <person name="Parts L."/>
            <person name="Pedersen J.S."/>
            <person name="Pesole G."/>
            <person name="Phillippy A.M."/>
            <person name="Ponting C.P."/>
            <person name="Pop M."/>
            <person name="Porcelli D."/>
            <person name="Powell J.R."/>
            <person name="Prohaska S."/>
            <person name="Pruitt K."/>
            <person name="Puig M."/>
            <person name="Quesneville H."/>
            <person name="Ram K.R."/>
            <person name="Rand D."/>
            <person name="Rasmussen M.D."/>
            <person name="Reed L.K."/>
            <person name="Reenan R."/>
            <person name="Reily A."/>
            <person name="Remington K.A."/>
            <person name="Rieger T.T."/>
            <person name="Ritchie M.G."/>
            <person name="Robin C."/>
            <person name="Rogers Y.H."/>
            <person name="Rohde C."/>
            <person name="Rozas J."/>
            <person name="Rubenfield M.J."/>
            <person name="Ruiz A."/>
            <person name="Russo S."/>
            <person name="Salzberg S.L."/>
            <person name="Sanchez-Gracia A."/>
            <person name="Saranga D.J."/>
            <person name="Sato H."/>
            <person name="Schaeffer S.W."/>
            <person name="Schatz M.C."/>
            <person name="Schlenke T."/>
            <person name="Schwartz R."/>
            <person name="Segarra C."/>
            <person name="Singh R.S."/>
            <person name="Sirot L."/>
            <person name="Sirota M."/>
            <person name="Sisneros N.B."/>
            <person name="Smith C.D."/>
            <person name="Smith T.F."/>
            <person name="Spieth J."/>
            <person name="Stage D.E."/>
            <person name="Stark A."/>
            <person name="Stephan W."/>
            <person name="Strausberg R.L."/>
            <person name="Strempel S."/>
            <person name="Sturgill D."/>
            <person name="Sutton G."/>
            <person name="Sutton G.G."/>
            <person name="Tao W."/>
            <person name="Teichmann S."/>
            <person name="Tobari Y.N."/>
            <person name="Tomimura Y."/>
            <person name="Tsolas J.M."/>
            <person name="Valente V.L."/>
            <person name="Venter E."/>
            <person name="Venter J.C."/>
            <person name="Vicario S."/>
            <person name="Vieira F.G."/>
            <person name="Vilella A.J."/>
            <person name="Villasante A."/>
            <person name="Walenz B."/>
            <person name="Wang J."/>
            <person name="Wasserman M."/>
            <person name="Watts T."/>
            <person name="Wilson D."/>
            <person name="Wilson R.K."/>
            <person name="Wing R.A."/>
            <person name="Wolfner M.F."/>
            <person name="Wong A."/>
            <person name="Wong G.K."/>
            <person name="Wu C.I."/>
            <person name="Wu G."/>
            <person name="Yamamoto D."/>
            <person name="Yang H.P."/>
            <person name="Yang S.P."/>
            <person name="Yorke J.A."/>
            <person name="Yoshida K."/>
            <person name="Zdobnov E."/>
            <person name="Zhang P."/>
            <person name="Zhang Y."/>
            <person name="Zimin A.V."/>
            <person name="Baldwin J."/>
            <person name="Abdouelleil A."/>
            <person name="Abdulkadir J."/>
            <person name="Abebe A."/>
            <person name="Abera B."/>
            <person name="Abreu J."/>
            <person name="Acer S.C."/>
            <person name="Aftuck L."/>
            <person name="Alexander A."/>
            <person name="An P."/>
            <person name="Anderson E."/>
            <person name="Anderson S."/>
            <person name="Arachi H."/>
            <person name="Azer M."/>
            <person name="Bachantsang P."/>
            <person name="Barry A."/>
            <person name="Bayul T."/>
            <person name="Berlin A."/>
            <person name="Bessette D."/>
            <person name="Bloom T."/>
            <person name="Blye J."/>
            <person name="Boguslavskiy L."/>
            <person name="Bonnet C."/>
            <person name="Boukhgalter B."/>
            <person name="Bourzgui I."/>
            <person name="Brown A."/>
            <person name="Cahill P."/>
            <person name="Channer S."/>
            <person name="Cheshatsang Y."/>
            <person name="Chuda L."/>
            <person name="Citroen M."/>
            <person name="Collymore A."/>
            <person name="Cooke P."/>
            <person name="Costello M."/>
            <person name="D'Aco K."/>
            <person name="Daza R."/>
            <person name="De Haan G."/>
            <person name="DeGray S."/>
            <person name="DeMaso C."/>
            <person name="Dhargay N."/>
            <person name="Dooley K."/>
            <person name="Dooley E."/>
            <person name="Doricent M."/>
            <person name="Dorje P."/>
            <person name="Dorjee K."/>
            <person name="Dupes A."/>
            <person name="Elong R."/>
            <person name="Falk J."/>
            <person name="Farina A."/>
            <person name="Faro S."/>
            <person name="Ferguson D."/>
            <person name="Fisher S."/>
            <person name="Foley C.D."/>
            <person name="Franke A."/>
            <person name="Friedrich D."/>
            <person name="Gadbois L."/>
            <person name="Gearin G."/>
            <person name="Gearin C.R."/>
            <person name="Giannoukos G."/>
            <person name="Goode T."/>
            <person name="Graham J."/>
            <person name="Grandbois E."/>
            <person name="Grewal S."/>
            <person name="Gyaltsen K."/>
            <person name="Hafez N."/>
            <person name="Hagos B."/>
            <person name="Hall J."/>
            <person name="Henson C."/>
            <person name="Hollinger A."/>
            <person name="Honan T."/>
            <person name="Huard M.D."/>
            <person name="Hughes L."/>
            <person name="Hurhula B."/>
            <person name="Husby M.E."/>
            <person name="Kamat A."/>
            <person name="Kanga B."/>
            <person name="Kashin S."/>
            <person name="Khazanovich D."/>
            <person name="Kisner P."/>
            <person name="Lance K."/>
            <person name="Lara M."/>
            <person name="Lee W."/>
            <person name="Lennon N."/>
            <person name="Letendre F."/>
            <person name="LeVine R."/>
            <person name="Lipovsky A."/>
            <person name="Liu X."/>
            <person name="Liu J."/>
            <person name="Liu S."/>
            <person name="Lokyitsang T."/>
            <person name="Lokyitsang Y."/>
            <person name="Lubonja R."/>
            <person name="Lui A."/>
            <person name="MacDonald P."/>
            <person name="Magnisalis V."/>
            <person name="Maru K."/>
            <person name="Matthews C."/>
            <person name="McCusker W."/>
            <person name="McDonough S."/>
            <person name="Mehta T."/>
            <person name="Meldrim J."/>
            <person name="Meneus L."/>
            <person name="Mihai O."/>
            <person name="Mihalev A."/>
            <person name="Mihova T."/>
            <person name="Mittelman R."/>
            <person name="Mlenga V."/>
            <person name="Montmayeur A."/>
            <person name="Mulrain L."/>
            <person name="Navidi A."/>
            <person name="Naylor J."/>
            <person name="Negash T."/>
            <person name="Nguyen T."/>
            <person name="Nguyen N."/>
            <person name="Nicol R."/>
            <person name="Norbu C."/>
            <person name="Norbu N."/>
            <person name="Novod N."/>
            <person name="O'Neill B."/>
            <person name="Osman S."/>
            <person name="Markiewicz E."/>
            <person name="Oyono O.L."/>
            <person name="Patti C."/>
            <person name="Phunkhang P."/>
            <person name="Pierre F."/>
            <person name="Priest M."/>
            <person name="Raghuraman S."/>
            <person name="Rege F."/>
            <person name="Reyes R."/>
            <person name="Rise C."/>
            <person name="Rogov P."/>
            <person name="Ross K."/>
            <person name="Ryan E."/>
            <person name="Settipalli S."/>
            <person name="Shea T."/>
            <person name="Sherpa N."/>
            <person name="Shi L."/>
            <person name="Shih D."/>
            <person name="Sparrow T."/>
            <person name="Spaulding J."/>
            <person name="Stalker J."/>
            <person name="Stange-Thomann N."/>
            <person name="Stavropoulos S."/>
            <person name="Stone C."/>
            <person name="Strader C."/>
            <person name="Tesfaye S."/>
            <person name="Thomson T."/>
            <person name="Thoulutsang Y."/>
            <person name="Thoulutsang D."/>
            <person name="Topham K."/>
            <person name="Topping I."/>
            <person name="Tsamla T."/>
            <person name="Vassiliev H."/>
            <person name="Vo A."/>
            <person name="Wangchuk T."/>
            <person name="Wangdi T."/>
            <person name="Weiand M."/>
            <person name="Wilkinson J."/>
            <person name="Wilson A."/>
            <person name="Yadav S."/>
            <person name="Young G."/>
            <person name="Yu Q."/>
            <person name="Zembek L."/>
            <person name="Zhong D."/>
            <person name="Zimmer A."/>
            <person name="Zwirko Z."/>
            <person name="Jaffe D.B."/>
            <person name="Alvarez P."/>
            <person name="Brockman W."/>
            <person name="Butler J."/>
            <person name="Chin C."/>
            <person name="Gnerre S."/>
            <person name="Grabherr M."/>
            <person name="Kleber M."/>
            <person name="Mauceli E."/>
            <person name="MacCallum I."/>
        </authorList>
    </citation>
    <scope>NUCLEOTIDE SEQUENCE [LARGE SCALE GENOMIC DNA]</scope>
    <source>
        <strain evidence="3">Tucson 15287-2541.00</strain>
    </source>
</reference>
<feature type="region of interest" description="Disordered" evidence="1">
    <location>
        <begin position="152"/>
        <end position="181"/>
    </location>
</feature>
<feature type="compositionally biased region" description="Low complexity" evidence="1">
    <location>
        <begin position="92"/>
        <end position="112"/>
    </location>
</feature>